<dbReference type="Pfam" id="PF00648">
    <property type="entry name" value="Peptidase_C2"/>
    <property type="match status" value="1"/>
</dbReference>
<dbReference type="GO" id="GO:0006508">
    <property type="term" value="P:proteolysis"/>
    <property type="evidence" value="ECO:0007669"/>
    <property type="project" value="UniProtKB-KW"/>
</dbReference>
<dbReference type="EMBL" id="CAMXCT010000113">
    <property type="protein sequence ID" value="CAI3974030.1"/>
    <property type="molecule type" value="Genomic_DNA"/>
</dbReference>
<evidence type="ECO:0000256" key="4">
    <source>
        <dbReference type="ARBA" id="ARBA00022723"/>
    </source>
</evidence>
<dbReference type="InterPro" id="IPR038765">
    <property type="entry name" value="Papain-like_cys_pep_sf"/>
</dbReference>
<evidence type="ECO:0000256" key="3">
    <source>
        <dbReference type="ARBA" id="ARBA00022670"/>
    </source>
</evidence>
<dbReference type="InterPro" id="IPR001300">
    <property type="entry name" value="Peptidase_C2_calpain_cat"/>
</dbReference>
<feature type="active site" evidence="10 11">
    <location>
        <position position="1130"/>
    </location>
</feature>
<keyword evidence="8 11" id="KW-0788">Thiol protease</keyword>
<name>A0A9P1FGP6_9DINO</name>
<feature type="active site" evidence="10 11">
    <location>
        <position position="959"/>
    </location>
</feature>
<dbReference type="SUPFAM" id="SSF54001">
    <property type="entry name" value="Cysteine proteinases"/>
    <property type="match status" value="1"/>
</dbReference>
<evidence type="ECO:0000256" key="7">
    <source>
        <dbReference type="ARBA" id="ARBA00022801"/>
    </source>
</evidence>
<dbReference type="PANTHER" id="PTHR10183">
    <property type="entry name" value="CALPAIN"/>
    <property type="match status" value="1"/>
</dbReference>
<keyword evidence="5" id="KW-0677">Repeat</keyword>
<keyword evidence="4" id="KW-0479">Metal-binding</keyword>
<dbReference type="OrthoDB" id="268518at2759"/>
<dbReference type="PROSITE" id="PS50203">
    <property type="entry name" value="CALPAIN_CAT"/>
    <property type="match status" value="1"/>
</dbReference>
<dbReference type="GO" id="GO:0004198">
    <property type="term" value="F:calcium-dependent cysteine-type endopeptidase activity"/>
    <property type="evidence" value="ECO:0007669"/>
    <property type="project" value="InterPro"/>
</dbReference>
<dbReference type="Proteomes" id="UP001152797">
    <property type="component" value="Unassembled WGS sequence"/>
</dbReference>
<keyword evidence="3 11" id="KW-0645">Protease</keyword>
<evidence type="ECO:0000256" key="1">
    <source>
        <dbReference type="ARBA" id="ARBA00007623"/>
    </source>
</evidence>
<feature type="domain" description="Calpain catalytic" evidence="13">
    <location>
        <begin position="902"/>
        <end position="1209"/>
    </location>
</feature>
<evidence type="ECO:0000313" key="16">
    <source>
        <dbReference type="Proteomes" id="UP001152797"/>
    </source>
</evidence>
<keyword evidence="9" id="KW-0862">Zinc</keyword>
<evidence type="ECO:0000256" key="9">
    <source>
        <dbReference type="ARBA" id="ARBA00022833"/>
    </source>
</evidence>
<evidence type="ECO:0000313" key="15">
    <source>
        <dbReference type="EMBL" id="CAL4761342.1"/>
    </source>
</evidence>
<dbReference type="SMART" id="SM00230">
    <property type="entry name" value="CysPc"/>
    <property type="match status" value="1"/>
</dbReference>
<dbReference type="InterPro" id="IPR022684">
    <property type="entry name" value="Calpain_cysteine_protease"/>
</dbReference>
<evidence type="ECO:0000256" key="8">
    <source>
        <dbReference type="ARBA" id="ARBA00022807"/>
    </source>
</evidence>
<organism evidence="14">
    <name type="scientific">Cladocopium goreaui</name>
    <dbReference type="NCBI Taxonomy" id="2562237"/>
    <lineage>
        <taxon>Eukaryota</taxon>
        <taxon>Sar</taxon>
        <taxon>Alveolata</taxon>
        <taxon>Dinophyceae</taxon>
        <taxon>Suessiales</taxon>
        <taxon>Symbiodiniaceae</taxon>
        <taxon>Cladocopium</taxon>
    </lineage>
</organism>
<evidence type="ECO:0000259" key="13">
    <source>
        <dbReference type="PROSITE" id="PS50203"/>
    </source>
</evidence>
<accession>A0A9P1FGP6</accession>
<feature type="compositionally biased region" description="Low complexity" evidence="12">
    <location>
        <begin position="577"/>
        <end position="588"/>
    </location>
</feature>
<dbReference type="Gene3D" id="3.90.70.10">
    <property type="entry name" value="Cysteine proteinases"/>
    <property type="match status" value="1"/>
</dbReference>
<dbReference type="PROSITE" id="PS00139">
    <property type="entry name" value="THIOL_PROTEASE_CYS"/>
    <property type="match status" value="1"/>
</dbReference>
<evidence type="ECO:0000256" key="10">
    <source>
        <dbReference type="PIRSR" id="PIRSR622684-1"/>
    </source>
</evidence>
<feature type="compositionally biased region" description="Low complexity" evidence="12">
    <location>
        <begin position="654"/>
        <end position="669"/>
    </location>
</feature>
<keyword evidence="6" id="KW-0863">Zinc-finger</keyword>
<feature type="active site" evidence="10 11">
    <location>
        <position position="1150"/>
    </location>
</feature>
<dbReference type="CDD" id="cd00044">
    <property type="entry name" value="CysPc"/>
    <property type="match status" value="1"/>
</dbReference>
<feature type="compositionally biased region" description="Basic and acidic residues" evidence="12">
    <location>
        <begin position="188"/>
        <end position="202"/>
    </location>
</feature>
<dbReference type="EMBL" id="CAMXCT030000113">
    <property type="protein sequence ID" value="CAL4761342.1"/>
    <property type="molecule type" value="Genomic_DNA"/>
</dbReference>
<feature type="region of interest" description="Disordered" evidence="12">
    <location>
        <begin position="279"/>
        <end position="753"/>
    </location>
</feature>
<gene>
    <name evidence="14" type="ORF">C1SCF055_LOCUS2469</name>
</gene>
<reference evidence="14" key="1">
    <citation type="submission" date="2022-10" db="EMBL/GenBank/DDBJ databases">
        <authorList>
            <person name="Chen Y."/>
            <person name="Dougan E. K."/>
            <person name="Chan C."/>
            <person name="Rhodes N."/>
            <person name="Thang M."/>
        </authorList>
    </citation>
    <scope>NUCLEOTIDE SEQUENCE</scope>
</reference>
<evidence type="ECO:0000256" key="12">
    <source>
        <dbReference type="SAM" id="MobiDB-lite"/>
    </source>
</evidence>
<reference evidence="15 16" key="2">
    <citation type="submission" date="2024-05" db="EMBL/GenBank/DDBJ databases">
        <authorList>
            <person name="Chen Y."/>
            <person name="Shah S."/>
            <person name="Dougan E. K."/>
            <person name="Thang M."/>
            <person name="Chan C."/>
        </authorList>
    </citation>
    <scope>NUCLEOTIDE SEQUENCE [LARGE SCALE GENOMIC DNA]</scope>
</reference>
<protein>
    <submittedName>
        <fullName evidence="15">Calpain family cysteine protease containing protein</fullName>
    </submittedName>
</protein>
<feature type="region of interest" description="Disordered" evidence="12">
    <location>
        <begin position="154"/>
        <end position="173"/>
    </location>
</feature>
<evidence type="ECO:0000256" key="5">
    <source>
        <dbReference type="ARBA" id="ARBA00022737"/>
    </source>
</evidence>
<feature type="compositionally biased region" description="Polar residues" evidence="12">
    <location>
        <begin position="728"/>
        <end position="741"/>
    </location>
</feature>
<keyword evidence="16" id="KW-1185">Reference proteome</keyword>
<comment type="similarity">
    <text evidence="1">Belongs to the peptidase C2 family.</text>
</comment>
<feature type="compositionally biased region" description="Low complexity" evidence="12">
    <location>
        <begin position="520"/>
        <end position="535"/>
    </location>
</feature>
<dbReference type="PRINTS" id="PR00704">
    <property type="entry name" value="CALPAIN"/>
</dbReference>
<evidence type="ECO:0000313" key="14">
    <source>
        <dbReference type="EMBL" id="CAI3974030.1"/>
    </source>
</evidence>
<dbReference type="EMBL" id="CAMXCT020000113">
    <property type="protein sequence ID" value="CAL1127405.1"/>
    <property type="molecule type" value="Genomic_DNA"/>
</dbReference>
<dbReference type="InterPro" id="IPR000169">
    <property type="entry name" value="Pept_cys_AS"/>
</dbReference>
<feature type="region of interest" description="Disordered" evidence="12">
    <location>
        <begin position="242"/>
        <end position="261"/>
    </location>
</feature>
<proteinExistence type="inferred from homology"/>
<keyword evidence="2" id="KW-0597">Phosphoprotein</keyword>
<keyword evidence="7 11" id="KW-0378">Hydrolase</keyword>
<evidence type="ECO:0000256" key="6">
    <source>
        <dbReference type="ARBA" id="ARBA00022771"/>
    </source>
</evidence>
<sequence>MFEVEKYADIYTSRVSNFLASTPFTIFRPPLQSDRNFLDSGSEQAFSDYMCDLVGSWGPFDEAFRAAAAEREPMHWGATNEHLTREQLELAAEQRCSPVGSKSLFIGPDMSGDTQRNVAGRVAGDMQVTKGASYDPNAAQERLERLYALLGSGSQEGGSSSVRLPLPTPSSSQRLTEQLAQLRASNRALEEENRRLRAKTQETSKVNPGAPADSQLRQRVRQMLEEQRRLVDDLQAQIGEELSQAGAVPQPRSAPMAQTAAERLGSPRLAPAEAEGQFAGPAMKSTGPTSALLGQRWLPTPTTSKIPVKQPVLDSPRMAPEESTAWPQDMEELPPPAPMEPATQFQLGSRLPMPEPGRQLETGVQLPYPQVDVPELRAEQSDLRLQPRRPFGQPVRSRGSNLEPPPAPGEEPSPWGWGPRAVSTRTPAQHKADAEPPAAPEEWDSPRDVHGEGNVSQTVYSAPPKHSPTSHSSLLARSPAFQGAESEPPPAPEEEALDKDQVKPASAAYGRPSAMQARHSPSSSQSTRSPMSMRSASQHKADAEPPAAPEEWDSPRDVHGEGNVSQAVSPYLPAKHPPSSSHSSPLSLRNPAQHRAEAEPATAPEEWDSTRHVHGEGNVSQAVSPPLSMRNSAQHKDVESEPFPEEALEKGEVSPAMSLASNPSLSSALKGEDRPSRPPSVKRAVSFSEPPESPGEPGSVDNESHGQDTGGVEQAPESKAAPVERPLSNKTPVDGQSGSTSAETDADDAAKAHADWQKQQLAEGIILLKKWTDSNAALQLCISNKKLSDMKFTVNIGASTNLDFAKPEGSRGAKTCTVLAAAAADTDICELRQVDHRQSSRLSMAFNWEPQQVKREELQKLTSAEQQRRRELATELEQQGITSSRMTASEIKDACSRAGISKFVDADFMPCDESLFQKSSNDQPAVMWKRPEDFCKGSFQVFTNDILPSDIKQGALGDCWFLAALAAVAEDPDLIRRLLGDPKVNKHGVYEIKCFKNGRPTSIVVDDFFPCSPNSGLPCYAHVDVQGRNQNELWVMLLEKAWAKLHGCYERIESGMPYRALMDLLGAAGKEYHLETEKHPDGLIAKDKFFSMLCKYDQAGYLMVAGTPGSDSFTKGDKSQIPLSGLIPGHAYTLLSAHEANGVRLLRLRNPWGDHEWTGDWSDKSSLWTQAMKDAVTPKPSFDANDGEFWMCYRDFLSHFSSVGVAFLSDSWSTTRNMLSTDGTDMCRQVVSIRSSSPIKKGFITLFQQDERMQGAPPYTQLSFALYGPLEDGKPQAEVLRSHLWPVRELVEEIPHSKPLPAGEYLVAIFTPKKVPDRQLTLVLQLDVTGHCEVTTKEADDETRKKLALASALSGPARAIGPASTRGAWLPNGGYALAASCAPRSKALAMSFDFSRCKGLALRGDGTKVDMVFNSKDPEEMRLIGDLQPMESKKSFSVSTSYQEVR</sequence>
<evidence type="ECO:0000256" key="2">
    <source>
        <dbReference type="ARBA" id="ARBA00022553"/>
    </source>
</evidence>
<feature type="region of interest" description="Disordered" evidence="12">
    <location>
        <begin position="185"/>
        <end position="216"/>
    </location>
</feature>
<dbReference type="GO" id="GO:0008270">
    <property type="term" value="F:zinc ion binding"/>
    <property type="evidence" value="ECO:0007669"/>
    <property type="project" value="UniProtKB-KW"/>
</dbReference>
<comment type="caution">
    <text evidence="14">The sequence shown here is derived from an EMBL/GenBank/DDBJ whole genome shotgun (WGS) entry which is preliminary data.</text>
</comment>
<evidence type="ECO:0000256" key="11">
    <source>
        <dbReference type="PROSITE-ProRule" id="PRU00239"/>
    </source>
</evidence>
<dbReference type="PANTHER" id="PTHR10183:SF379">
    <property type="entry name" value="CALPAIN-5"/>
    <property type="match status" value="1"/>
</dbReference>
<dbReference type="FunFam" id="3.90.70.10:FF:000010">
    <property type="entry name" value="Calpain 15"/>
    <property type="match status" value="1"/>
</dbReference>